<dbReference type="Proteomes" id="UP001256711">
    <property type="component" value="Unassembled WGS sequence"/>
</dbReference>
<dbReference type="SUPFAM" id="SSF53448">
    <property type="entry name" value="Nucleotide-diphospho-sugar transferases"/>
    <property type="match status" value="1"/>
</dbReference>
<evidence type="ECO:0000313" key="3">
    <source>
        <dbReference type="Proteomes" id="UP001256711"/>
    </source>
</evidence>
<reference evidence="2" key="1">
    <citation type="submission" date="2023-03" db="EMBL/GenBank/DDBJ databases">
        <authorList>
            <person name="Shen W."/>
            <person name="Cai J."/>
        </authorList>
    </citation>
    <scope>NUCLEOTIDE SEQUENCE</scope>
    <source>
        <strain evidence="2">B226-2</strain>
    </source>
</reference>
<sequence>MKNEHTFVICAYKKSPYLEDCIASLCNQTVQSRVILYTSTPNDFIQQLCNEYEIEMYTKPGGGIGKDWNNALSFVNTKYATIAHQDDFYLETYAEEVINCFLNHSESLIVYSDYSEWKNGMVIPHNHNLKIKNIMLKAMNIFPRSVFWRNRVLSLGNPICCPAVSYNLAKLDGFTFDEAMKVSLDWKAWYEISQKKGDFRFVDRQLMYHRIHELSETTNSISNNSRTNEDLVMYQLYWPKSVANFLMKFYVKSQETNN</sequence>
<protein>
    <submittedName>
        <fullName evidence="2">Glycosyltransferase family A protein</fullName>
    </submittedName>
</protein>
<dbReference type="AlphaFoldDB" id="A0AAW8TYA7"/>
<dbReference type="CDD" id="cd00761">
    <property type="entry name" value="Glyco_tranf_GTA_type"/>
    <property type="match status" value="1"/>
</dbReference>
<dbReference type="Gene3D" id="3.90.550.10">
    <property type="entry name" value="Spore Coat Polysaccharide Biosynthesis Protein SpsA, Chain A"/>
    <property type="match status" value="1"/>
</dbReference>
<dbReference type="RefSeq" id="WP_270596630.1">
    <property type="nucleotide sequence ID" value="NZ_JAQESC010000001.1"/>
</dbReference>
<organism evidence="2 3">
    <name type="scientific">Enterococcus asini</name>
    <dbReference type="NCBI Taxonomy" id="57732"/>
    <lineage>
        <taxon>Bacteria</taxon>
        <taxon>Bacillati</taxon>
        <taxon>Bacillota</taxon>
        <taxon>Bacilli</taxon>
        <taxon>Lactobacillales</taxon>
        <taxon>Enterococcaceae</taxon>
        <taxon>Enterococcus</taxon>
    </lineage>
</organism>
<dbReference type="Pfam" id="PF00535">
    <property type="entry name" value="Glycos_transf_2"/>
    <property type="match status" value="1"/>
</dbReference>
<evidence type="ECO:0000259" key="1">
    <source>
        <dbReference type="Pfam" id="PF00535"/>
    </source>
</evidence>
<accession>A0AAW8TYA7</accession>
<dbReference type="InterPro" id="IPR029044">
    <property type="entry name" value="Nucleotide-diphossugar_trans"/>
</dbReference>
<proteinExistence type="predicted"/>
<evidence type="ECO:0000313" key="2">
    <source>
        <dbReference type="EMBL" id="MDT2809397.1"/>
    </source>
</evidence>
<comment type="caution">
    <text evidence="2">The sequence shown here is derived from an EMBL/GenBank/DDBJ whole genome shotgun (WGS) entry which is preliminary data.</text>
</comment>
<name>A0AAW8TYA7_9ENTE</name>
<dbReference type="InterPro" id="IPR001173">
    <property type="entry name" value="Glyco_trans_2-like"/>
</dbReference>
<dbReference type="EMBL" id="JARQBJ010000001">
    <property type="protein sequence ID" value="MDT2809397.1"/>
    <property type="molecule type" value="Genomic_DNA"/>
</dbReference>
<gene>
    <name evidence="2" type="ORF">P7H43_02660</name>
</gene>
<feature type="domain" description="Glycosyltransferase 2-like" evidence="1">
    <location>
        <begin position="7"/>
        <end position="118"/>
    </location>
</feature>